<dbReference type="RefSeq" id="WP_024738205.1">
    <property type="nucleotide sequence ID" value="NZ_CABHNX010000270.1"/>
</dbReference>
<name>A0AAW5F3N8_CLOSY</name>
<gene>
    <name evidence="1" type="ORF">K5I21_09270</name>
</gene>
<comment type="caution">
    <text evidence="1">The sequence shown here is derived from an EMBL/GenBank/DDBJ whole genome shotgun (WGS) entry which is preliminary data.</text>
</comment>
<evidence type="ECO:0000313" key="2">
    <source>
        <dbReference type="Proteomes" id="UP001203136"/>
    </source>
</evidence>
<reference evidence="1" key="1">
    <citation type="journal article" date="2022" name="Cell Host Microbe">
        <title>Colonization of the live biotherapeutic product VE303 and modulation of the microbiota and metabolites in healthy volunteers.</title>
        <authorList>
            <person name="Dsouza M."/>
            <person name="Menon R."/>
            <person name="Crossette E."/>
            <person name="Bhattarai S.K."/>
            <person name="Schneider J."/>
            <person name="Kim Y.G."/>
            <person name="Reddy S."/>
            <person name="Caballero S."/>
            <person name="Felix C."/>
            <person name="Cornacchione L."/>
            <person name="Hendrickson J."/>
            <person name="Watson A.R."/>
            <person name="Minot S.S."/>
            <person name="Greenfield N."/>
            <person name="Schopf L."/>
            <person name="Szabady R."/>
            <person name="Patarroyo J."/>
            <person name="Smith W."/>
            <person name="Harrison P."/>
            <person name="Kuijper E.J."/>
            <person name="Kelly C.P."/>
            <person name="Olle B."/>
            <person name="Bobilev D."/>
            <person name="Silber J.L."/>
            <person name="Bucci V."/>
            <person name="Roberts B."/>
            <person name="Faith J."/>
            <person name="Norman J.M."/>
        </authorList>
    </citation>
    <scope>NUCLEOTIDE SEQUENCE</scope>
    <source>
        <strain evidence="1">VE303-04</strain>
    </source>
</reference>
<protein>
    <submittedName>
        <fullName evidence="1">Uncharacterized protein</fullName>
    </submittedName>
</protein>
<accession>A0AAW5F3N8</accession>
<dbReference type="Proteomes" id="UP001203136">
    <property type="component" value="Unassembled WGS sequence"/>
</dbReference>
<dbReference type="AlphaFoldDB" id="A0AAW5F3N8"/>
<dbReference type="EMBL" id="JAINVB010000001">
    <property type="protein sequence ID" value="MCK0086053.1"/>
    <property type="molecule type" value="Genomic_DNA"/>
</dbReference>
<organism evidence="1 2">
    <name type="scientific">Clostridium symbiosum</name>
    <name type="common">Bacteroides symbiosus</name>
    <dbReference type="NCBI Taxonomy" id="1512"/>
    <lineage>
        <taxon>Bacteria</taxon>
        <taxon>Bacillati</taxon>
        <taxon>Bacillota</taxon>
        <taxon>Clostridia</taxon>
        <taxon>Lachnospirales</taxon>
        <taxon>Lachnospiraceae</taxon>
        <taxon>Otoolea</taxon>
    </lineage>
</organism>
<sequence length="440" mass="50413">MGSVDKKKLLSAAHYYSYTRFTLNLFSLFEDMEEAVPSAFLREFAVRLTDKAENFLKGEEECSALEEMREQALGLLDRVSNYLDCYCIHEYVMDRVERKLFPEESVRIVPEALADSLMDFIMDGENNLDTNRRIQTIVGELPVRFTKSKFYSVIEESLRPYKGREKRDLERMIDKIRSAAALPLYETKPEDELSQMLFQNIHSTAVEMEKCDYPELTRDSFQALKERFNQSYDSLSNILGQLICLPDLVNDLYVLEKSRAYVIDSPYLDTAEKTLDAVLKRIIGGDDYCAEDGGEISALFAPLEGKQEYYWEQYLKELGKCASPEEDTDEELFTVDRLLSGSFAASLKREPDGGKVTEQVFSSSLETLFTQLETRLKRTCKVTSRAVMAKVLSEIPVWFNSLEEIESYIKDSLALCMDTAEKEACMINLKQIMVEGNALV</sequence>
<proteinExistence type="predicted"/>
<evidence type="ECO:0000313" key="1">
    <source>
        <dbReference type="EMBL" id="MCK0086053.1"/>
    </source>
</evidence>